<dbReference type="EMBL" id="CP031050">
    <property type="protein sequence ID" value="QDZ25403.1"/>
    <property type="molecule type" value="Genomic_DNA"/>
</dbReference>
<organism evidence="1 2">
    <name type="scientific">Chloropicon primus</name>
    <dbReference type="NCBI Taxonomy" id="1764295"/>
    <lineage>
        <taxon>Eukaryota</taxon>
        <taxon>Viridiplantae</taxon>
        <taxon>Chlorophyta</taxon>
        <taxon>Chloropicophyceae</taxon>
        <taxon>Chloropicales</taxon>
        <taxon>Chloropicaceae</taxon>
        <taxon>Chloropicon</taxon>
    </lineage>
</organism>
<protein>
    <submittedName>
        <fullName evidence="1">Uncharacterized protein</fullName>
    </submittedName>
</protein>
<accession>A0A5B8MXV7</accession>
<dbReference type="AlphaFoldDB" id="A0A5B8MXV7"/>
<proteinExistence type="predicted"/>
<keyword evidence="2" id="KW-1185">Reference proteome</keyword>
<name>A0A5B8MXV7_9CHLO</name>
<gene>
    <name evidence="1" type="ORF">A3770_17p79210</name>
</gene>
<evidence type="ECO:0000313" key="2">
    <source>
        <dbReference type="Proteomes" id="UP000316726"/>
    </source>
</evidence>
<reference evidence="1 2" key="1">
    <citation type="submission" date="2018-07" db="EMBL/GenBank/DDBJ databases">
        <title>The complete nuclear genome of the prasinophyte Chloropicon primus (CCMP1205).</title>
        <authorList>
            <person name="Pombert J.-F."/>
            <person name="Otis C."/>
            <person name="Turmel M."/>
            <person name="Lemieux C."/>
        </authorList>
    </citation>
    <scope>NUCLEOTIDE SEQUENCE [LARGE SCALE GENOMIC DNA]</scope>
    <source>
        <strain evidence="1 2">CCMP1205</strain>
    </source>
</reference>
<dbReference type="Proteomes" id="UP000316726">
    <property type="component" value="Chromosome 17"/>
</dbReference>
<sequence>MEADRVPLHPFSLLALPTKAPPSPHHRSRSLPPLVLLSLHLHVLQWVNLMFSSGLEARICLALGTTRLVLWQLKEATLMFCSGLEDRIRLALGTTRLVIGQLNWVTSMSCSGFEARTRLALGTQTVA</sequence>
<evidence type="ECO:0000313" key="1">
    <source>
        <dbReference type="EMBL" id="QDZ25403.1"/>
    </source>
</evidence>